<comment type="subcellular location">
    <subcellularLocation>
        <location evidence="1">Cell membrane</location>
        <topology evidence="1">Multi-pass membrane protein</topology>
    </subcellularLocation>
</comment>
<dbReference type="InterPro" id="IPR051539">
    <property type="entry name" value="T4SS-coupling_protein"/>
</dbReference>
<feature type="transmembrane region" description="Helical" evidence="7">
    <location>
        <begin position="77"/>
        <end position="98"/>
    </location>
</feature>
<organism evidence="9 10">
    <name type="scientific">Sphaerimonospora cavernae</name>
    <dbReference type="NCBI Taxonomy" id="1740611"/>
    <lineage>
        <taxon>Bacteria</taxon>
        <taxon>Bacillati</taxon>
        <taxon>Actinomycetota</taxon>
        <taxon>Actinomycetes</taxon>
        <taxon>Streptosporangiales</taxon>
        <taxon>Streptosporangiaceae</taxon>
        <taxon>Sphaerimonospora</taxon>
    </lineage>
</organism>
<dbReference type="EMBL" id="JBHMQT010000013">
    <property type="protein sequence ID" value="MFC0862417.1"/>
    <property type="molecule type" value="Genomic_DNA"/>
</dbReference>
<name>A0ABV6U365_9ACTN</name>
<evidence type="ECO:0000256" key="1">
    <source>
        <dbReference type="ARBA" id="ARBA00004651"/>
    </source>
</evidence>
<feature type="domain" description="TraD/TraG TraM recognition site" evidence="8">
    <location>
        <begin position="424"/>
        <end position="541"/>
    </location>
</feature>
<accession>A0ABV6U365</accession>
<evidence type="ECO:0000256" key="5">
    <source>
        <dbReference type="ARBA" id="ARBA00023136"/>
    </source>
</evidence>
<dbReference type="Pfam" id="PF12696">
    <property type="entry name" value="TraG-D_C"/>
    <property type="match status" value="1"/>
</dbReference>
<protein>
    <submittedName>
        <fullName evidence="9">Type IV secretory system conjugative DNA transfer family protein</fullName>
    </submittedName>
</protein>
<evidence type="ECO:0000313" key="10">
    <source>
        <dbReference type="Proteomes" id="UP001589870"/>
    </source>
</evidence>
<dbReference type="Proteomes" id="UP001589870">
    <property type="component" value="Unassembled WGS sequence"/>
</dbReference>
<evidence type="ECO:0000256" key="3">
    <source>
        <dbReference type="ARBA" id="ARBA00022692"/>
    </source>
</evidence>
<evidence type="ECO:0000256" key="6">
    <source>
        <dbReference type="SAM" id="MobiDB-lite"/>
    </source>
</evidence>
<evidence type="ECO:0000256" key="7">
    <source>
        <dbReference type="SAM" id="Phobius"/>
    </source>
</evidence>
<keyword evidence="10" id="KW-1185">Reference proteome</keyword>
<dbReference type="PANTHER" id="PTHR37937:SF1">
    <property type="entry name" value="CONJUGATIVE TRANSFER: DNA TRANSPORT"/>
    <property type="match status" value="1"/>
</dbReference>
<comment type="caution">
    <text evidence="9">The sequence shown here is derived from an EMBL/GenBank/DDBJ whole genome shotgun (WGS) entry which is preliminary data.</text>
</comment>
<dbReference type="InterPro" id="IPR027417">
    <property type="entry name" value="P-loop_NTPase"/>
</dbReference>
<sequence>MSRALGPAAPFIPGPAFGGWFLLGVLWSLAGLTATVWMAAKLTALATGGTVAPLGTAFVADVLHGRTAAAWPGTPTWAVAVLTVVLAVAVAAVTLTTCRAVLRRLPSPADPVAALARNPRLAAFHALPTARTAIRLRPSLSGREPYRIEPGEIGLELGEQLLPRGRSGPVLYSSWEDTEVDLMAPRSGKTTARSIPHVLSAPGAVVATSNKEDLWAATAELRARRGTVWLFDPQSITYQPQRWWWNPLRDLVTVEDAHRLAGHFVLTVEDPAKRDLWGPAAQDLLCALFLAAATSGRTLAHVAGWLDEPAVPTPCELLAEAGFHLLASSLRGAQNGAVETRDGIYQTARTATKALRDEAIMAWVTPGELPGFDPYGFARTGTDTLYLLSQNRSAAAPLIAALADVVMRAAKREAERMGGRLDPPMTVCLDEAANICRIADLPELYSYMGSRGICLVTILQSYEQGITVWGEHGMAALWGAATKKLIGAGVDSPRLARDLATLVGQHDVPVRSLSYGDRHANEQISLRRQDILEPAAIRALEPGTALLLATGVRPALIRLRPWYTGPHAQPVAAALDHATASITEHAARLPPATVTARHPYDSGRRHVLPAREPYVGPTGDELDGHGGREPYGPVGEGRP</sequence>
<feature type="region of interest" description="Disordered" evidence="6">
    <location>
        <begin position="595"/>
        <end position="639"/>
    </location>
</feature>
<dbReference type="RefSeq" id="WP_394300628.1">
    <property type="nucleotide sequence ID" value="NZ_JBHMQT010000013.1"/>
</dbReference>
<evidence type="ECO:0000259" key="8">
    <source>
        <dbReference type="Pfam" id="PF12696"/>
    </source>
</evidence>
<evidence type="ECO:0000256" key="4">
    <source>
        <dbReference type="ARBA" id="ARBA00022989"/>
    </source>
</evidence>
<dbReference type="SUPFAM" id="SSF52540">
    <property type="entry name" value="P-loop containing nucleoside triphosphate hydrolases"/>
    <property type="match status" value="1"/>
</dbReference>
<evidence type="ECO:0000256" key="2">
    <source>
        <dbReference type="ARBA" id="ARBA00022475"/>
    </source>
</evidence>
<gene>
    <name evidence="9" type="ORF">ACFHYQ_08915</name>
</gene>
<evidence type="ECO:0000313" key="9">
    <source>
        <dbReference type="EMBL" id="MFC0862417.1"/>
    </source>
</evidence>
<keyword evidence="4 7" id="KW-1133">Transmembrane helix</keyword>
<reference evidence="9 10" key="1">
    <citation type="submission" date="2024-09" db="EMBL/GenBank/DDBJ databases">
        <authorList>
            <person name="Sun Q."/>
            <person name="Mori K."/>
        </authorList>
    </citation>
    <scope>NUCLEOTIDE SEQUENCE [LARGE SCALE GENOMIC DNA]</scope>
    <source>
        <strain evidence="9 10">TBRC 1851</strain>
    </source>
</reference>
<dbReference type="CDD" id="cd01127">
    <property type="entry name" value="TrwB_TraG_TraD_VirD4"/>
    <property type="match status" value="1"/>
</dbReference>
<keyword evidence="2" id="KW-1003">Cell membrane</keyword>
<keyword evidence="3 7" id="KW-0812">Transmembrane</keyword>
<proteinExistence type="predicted"/>
<feature type="transmembrane region" description="Helical" evidence="7">
    <location>
        <begin position="51"/>
        <end position="71"/>
    </location>
</feature>
<dbReference type="InterPro" id="IPR032689">
    <property type="entry name" value="TraG-D_C"/>
</dbReference>
<keyword evidence="5 7" id="KW-0472">Membrane</keyword>
<dbReference type="PANTHER" id="PTHR37937">
    <property type="entry name" value="CONJUGATIVE TRANSFER: DNA TRANSPORT"/>
    <property type="match status" value="1"/>
</dbReference>
<dbReference type="Gene3D" id="3.40.50.300">
    <property type="entry name" value="P-loop containing nucleotide triphosphate hydrolases"/>
    <property type="match status" value="1"/>
</dbReference>